<keyword evidence="3 6" id="KW-1133">Transmembrane helix</keyword>
<evidence type="ECO:0000256" key="1">
    <source>
        <dbReference type="ARBA" id="ARBA00004141"/>
    </source>
</evidence>
<feature type="transmembrane region" description="Helical" evidence="6">
    <location>
        <begin position="786"/>
        <end position="811"/>
    </location>
</feature>
<dbReference type="EMBL" id="PKFP01000004">
    <property type="protein sequence ID" value="PVH16203.1"/>
    <property type="molecule type" value="Genomic_DNA"/>
</dbReference>
<dbReference type="Gene3D" id="1.20.1250.20">
    <property type="entry name" value="MFS general substrate transporter like domains"/>
    <property type="match status" value="2"/>
</dbReference>
<feature type="transmembrane region" description="Helical" evidence="6">
    <location>
        <begin position="190"/>
        <end position="208"/>
    </location>
</feature>
<feature type="transmembrane region" description="Helical" evidence="6">
    <location>
        <begin position="447"/>
        <end position="466"/>
    </location>
</feature>
<organism evidence="7 8">
    <name type="scientific">Candidozyma duobushaemuli</name>
    <dbReference type="NCBI Taxonomy" id="1231522"/>
    <lineage>
        <taxon>Eukaryota</taxon>
        <taxon>Fungi</taxon>
        <taxon>Dikarya</taxon>
        <taxon>Ascomycota</taxon>
        <taxon>Saccharomycotina</taxon>
        <taxon>Pichiomycetes</taxon>
        <taxon>Metschnikowiaceae</taxon>
        <taxon>Candidozyma</taxon>
    </lineage>
</organism>
<feature type="transmembrane region" description="Helical" evidence="6">
    <location>
        <begin position="548"/>
        <end position="570"/>
    </location>
</feature>
<feature type="transmembrane region" description="Helical" evidence="6">
    <location>
        <begin position="1098"/>
        <end position="1121"/>
    </location>
</feature>
<dbReference type="Pfam" id="PF07690">
    <property type="entry name" value="MFS_1"/>
    <property type="match status" value="2"/>
</dbReference>
<protein>
    <recommendedName>
        <fullName evidence="9">Major facilitator superfamily (MFS) profile domain-containing protein</fullName>
    </recommendedName>
</protein>
<feature type="compositionally biased region" description="Polar residues" evidence="5">
    <location>
        <begin position="1154"/>
        <end position="1164"/>
    </location>
</feature>
<feature type="compositionally biased region" description="Low complexity" evidence="5">
    <location>
        <begin position="1132"/>
        <end position="1150"/>
    </location>
</feature>
<dbReference type="PANTHER" id="PTHR23507">
    <property type="entry name" value="ZGC:174356"/>
    <property type="match status" value="1"/>
</dbReference>
<feature type="transmembrane region" description="Helical" evidence="6">
    <location>
        <begin position="319"/>
        <end position="338"/>
    </location>
</feature>
<dbReference type="GeneID" id="37004073"/>
<evidence type="ECO:0008006" key="9">
    <source>
        <dbReference type="Google" id="ProtNLM"/>
    </source>
</evidence>
<feature type="transmembrane region" description="Helical" evidence="6">
    <location>
        <begin position="1002"/>
        <end position="1023"/>
    </location>
</feature>
<evidence type="ECO:0000256" key="2">
    <source>
        <dbReference type="ARBA" id="ARBA00022692"/>
    </source>
</evidence>
<feature type="transmembrane region" description="Helical" evidence="6">
    <location>
        <begin position="1029"/>
        <end position="1051"/>
    </location>
</feature>
<feature type="transmembrane region" description="Helical" evidence="6">
    <location>
        <begin position="512"/>
        <end position="536"/>
    </location>
</feature>
<gene>
    <name evidence="7" type="ORF">CXQ87_004073</name>
</gene>
<dbReference type="GO" id="GO:0022857">
    <property type="term" value="F:transmembrane transporter activity"/>
    <property type="evidence" value="ECO:0007669"/>
    <property type="project" value="InterPro"/>
</dbReference>
<evidence type="ECO:0000256" key="6">
    <source>
        <dbReference type="SAM" id="Phobius"/>
    </source>
</evidence>
<evidence type="ECO:0000313" key="7">
    <source>
        <dbReference type="EMBL" id="PVH16203.1"/>
    </source>
</evidence>
<feature type="transmembrane region" description="Helical" evidence="6">
    <location>
        <begin position="220"/>
        <end position="244"/>
    </location>
</feature>
<keyword evidence="8" id="KW-1185">Reference proteome</keyword>
<accession>A0A2V1AG41</accession>
<feature type="transmembrane region" description="Helical" evidence="6">
    <location>
        <begin position="1063"/>
        <end position="1086"/>
    </location>
</feature>
<dbReference type="SUPFAM" id="SSF103473">
    <property type="entry name" value="MFS general substrate transporter"/>
    <property type="match status" value="2"/>
</dbReference>
<feature type="compositionally biased region" description="Low complexity" evidence="5">
    <location>
        <begin position="1169"/>
        <end position="1184"/>
    </location>
</feature>
<dbReference type="PANTHER" id="PTHR23507:SF1">
    <property type="entry name" value="FI18259P1-RELATED"/>
    <property type="match status" value="1"/>
</dbReference>
<feature type="transmembrane region" description="Helical" evidence="6">
    <location>
        <begin position="831"/>
        <end position="851"/>
    </location>
</feature>
<sequence length="1184" mass="128976">MATEEAGSAHKHVSGLQPDQDGHQGGRNRTATEVSPLISTAPALTETRVLNPAVEHPESSDPNPKNSAVEEVAEVASINSNHSDKDWLSHVSSLSLWASPLIRLCILLFLAGVGITVSQPSMDVIYYKLACQSLMKNSLAPPAEFRCDPVQSQQIVSTYLMWDNIVQSAVSLATCTKVSALSDIYGRKPFLTAFISCFCVTYYIYYFLMSTSSGFPMWGLWAATALGSCTGGSAAFMALFKAYITDITVASERVSGISFCLVSFTAGQLVGPLLSSVLLSHARRNEKIPKIPRVSDPSIASSFAVDPANLVPRSELVPLKASLFIFTLAAIFCFVLLLESRSEKSRMKSRSASVISLQAPRPHLPTLSSRIWHGFTSFIEPLQLLTFPTKLRTEENAHNFKKIRLCVFLLSIAELFFGVTILSTMIVEPQYTIYKYEWDSVTISNFSMGRSVAQIFGLAVFLPLVYKHIFPRFKHLRPVANTFDAADSWVMGSGMFLYALDHLGKAFAPTGTVFVGLALAGSLATVVGPVAAAAPVKFFPSSKVGEFYGALALAQGIISLVAPMVVTSLYTHGVKHGFPGLSYIYTAPDNSTVLEHAADDTYTALDNDAEHMDEDAAWLREQRDSNKNLHWLKRPSVIMLGICIWMASASHTSGEGTRQALTFKLACNTISEGSGTCDSTETQLLVSKLQQYYAVCSGVITMFASGKVGPLSDQYGRKAFMLAVVIGLFLGKLSKLIVMSSFNELQFTLMVLTEVLQNIGGGIVCYVTLASCYVSDIAETHQRTYFLGINMAALFLGFSIGPLIGNALLRWGTGGADSKEAANTITPGEFLPLKFELCLYATLMVLLAFVLPESRSEKARQKSRSLSRSSSIASIPQESSITAKGSILLRQLNFLRPVRLIFYPKDSVPASRHRSIRAYRTAVVVLFFTECIMVSLVIPLGEIFILYGIWRFKWGATDIGHLLAVSSSSRAFMLIVLSPIIHHKFFEGLLKLKVHHKYLDDVDFGMIASAFAIEIIGMALLSMAGSGGIFLICLIFTSFGTLAGPALNSAIVKFYPESRIGEVFGAMALIKNTLGIVVPLSMLALYKFALKSWSFPQVVFLFMAACFFVFLLAVSYVKWVLYKEHQYLALSGSSLTPSSSSSSLSALNEGSDSETPSAPNTPKPDSTPRRSSSPNHSRNASFSV</sequence>
<feature type="transmembrane region" description="Helical" evidence="6">
    <location>
        <begin position="405"/>
        <end position="427"/>
    </location>
</feature>
<feature type="transmembrane region" description="Helical" evidence="6">
    <location>
        <begin position="962"/>
        <end position="981"/>
    </location>
</feature>
<keyword evidence="2 6" id="KW-0812">Transmembrane</keyword>
<feature type="transmembrane region" description="Helical" evidence="6">
    <location>
        <begin position="97"/>
        <end position="118"/>
    </location>
</feature>
<feature type="region of interest" description="Disordered" evidence="5">
    <location>
        <begin position="1132"/>
        <end position="1184"/>
    </location>
</feature>
<reference evidence="7 8" key="1">
    <citation type="submission" date="2017-12" db="EMBL/GenBank/DDBJ databases">
        <title>Genome Sequence of the Amphotericin B-resistant Candida duobushaemulonii strain, B09383.</title>
        <authorList>
            <person name="Chow N.A."/>
            <person name="Gade L."/>
            <person name="Batra D."/>
            <person name="Rowe L.A."/>
            <person name="Loparev V.N."/>
            <person name="Litvintseva A.P."/>
        </authorList>
    </citation>
    <scope>NUCLEOTIDE SEQUENCE [LARGE SCALE GENOMIC DNA]</scope>
    <source>
        <strain evidence="7 8">B09383</strain>
    </source>
</reference>
<evidence type="ECO:0000256" key="5">
    <source>
        <dbReference type="SAM" id="MobiDB-lite"/>
    </source>
</evidence>
<feature type="transmembrane region" description="Helical" evidence="6">
    <location>
        <begin position="922"/>
        <end position="950"/>
    </location>
</feature>
<dbReference type="AlphaFoldDB" id="A0A2V1AG41"/>
<dbReference type="Proteomes" id="UP000244406">
    <property type="component" value="Unassembled WGS sequence"/>
</dbReference>
<feature type="transmembrane region" description="Helical" evidence="6">
    <location>
        <begin position="720"/>
        <end position="743"/>
    </location>
</feature>
<dbReference type="InterPro" id="IPR011701">
    <property type="entry name" value="MFS"/>
</dbReference>
<dbReference type="GO" id="GO:0016020">
    <property type="term" value="C:membrane"/>
    <property type="evidence" value="ECO:0007669"/>
    <property type="project" value="UniProtKB-SubCell"/>
</dbReference>
<proteinExistence type="predicted"/>
<dbReference type="InterPro" id="IPR036259">
    <property type="entry name" value="MFS_trans_sf"/>
</dbReference>
<evidence type="ECO:0000256" key="4">
    <source>
        <dbReference type="ARBA" id="ARBA00023136"/>
    </source>
</evidence>
<feature type="transmembrane region" description="Helical" evidence="6">
    <location>
        <begin position="256"/>
        <end position="279"/>
    </location>
</feature>
<evidence type="ECO:0000256" key="3">
    <source>
        <dbReference type="ARBA" id="ARBA00022989"/>
    </source>
</evidence>
<keyword evidence="4 6" id="KW-0472">Membrane</keyword>
<feature type="region of interest" description="Disordered" evidence="5">
    <location>
        <begin position="1"/>
        <end position="41"/>
    </location>
</feature>
<comment type="caution">
    <text evidence="7">The sequence shown here is derived from an EMBL/GenBank/DDBJ whole genome shotgun (WGS) entry which is preliminary data.</text>
</comment>
<dbReference type="VEuPathDB" id="FungiDB:CXQ87_004073"/>
<feature type="transmembrane region" description="Helical" evidence="6">
    <location>
        <begin position="755"/>
        <end position="774"/>
    </location>
</feature>
<dbReference type="RefSeq" id="XP_025337143.1">
    <property type="nucleotide sequence ID" value="XM_025482525.1"/>
</dbReference>
<comment type="subcellular location">
    <subcellularLocation>
        <location evidence="1">Membrane</location>
        <topology evidence="1">Multi-pass membrane protein</topology>
    </subcellularLocation>
</comment>
<evidence type="ECO:0000313" key="8">
    <source>
        <dbReference type="Proteomes" id="UP000244406"/>
    </source>
</evidence>
<name>A0A2V1AG41_9ASCO</name>